<dbReference type="RefSeq" id="WP_240254851.1">
    <property type="nucleotide sequence ID" value="NZ_JAKTTI010000010.1"/>
</dbReference>
<reference evidence="4" key="1">
    <citation type="submission" date="2022-02" db="EMBL/GenBank/DDBJ databases">
        <title>Fredinandcohnia quinoae sp. nov. isolated from Chenopodium quinoa seeds.</title>
        <authorList>
            <person name="Saati-Santamaria Z."/>
            <person name="Flores-Felix J.D."/>
            <person name="Igual J.M."/>
            <person name="Velazquez E."/>
            <person name="Garcia-Fraile P."/>
            <person name="Martinez-Molina E."/>
        </authorList>
    </citation>
    <scope>NUCLEOTIDE SEQUENCE</scope>
    <source>
        <strain evidence="4">SECRCQ15</strain>
    </source>
</reference>
<evidence type="ECO:0000313" key="5">
    <source>
        <dbReference type="Proteomes" id="UP001431131"/>
    </source>
</evidence>
<dbReference type="InterPro" id="IPR012347">
    <property type="entry name" value="Ferritin-like"/>
</dbReference>
<dbReference type="InterPro" id="IPR008331">
    <property type="entry name" value="Ferritin_DPS_dom"/>
</dbReference>
<dbReference type="Proteomes" id="UP001431131">
    <property type="component" value="Unassembled WGS sequence"/>
</dbReference>
<dbReference type="PROSITE" id="PS00818">
    <property type="entry name" value="DPS_1"/>
    <property type="match status" value="1"/>
</dbReference>
<evidence type="ECO:0000313" key="4">
    <source>
        <dbReference type="EMBL" id="MCH1625422.1"/>
    </source>
</evidence>
<sequence length="146" mass="16684">MSTQLTEIVNKQIANWSVLYIKLHNYHWFVKGQQFFTLHVKFEEFYNEAALHIDELAERLLALGGKPVARMQEILEVSSIREANGDESAEQMVETISNDFSILTGELKEGMKVAGEVDDETTADMLLSIHQGLEKHIWMLKSFLGK</sequence>
<dbReference type="PANTHER" id="PTHR42932">
    <property type="entry name" value="GENERAL STRESS PROTEIN 20U"/>
    <property type="match status" value="1"/>
</dbReference>
<comment type="caution">
    <text evidence="4">The sequence shown here is derived from an EMBL/GenBank/DDBJ whole genome shotgun (WGS) entry which is preliminary data.</text>
</comment>
<dbReference type="CDD" id="cd01043">
    <property type="entry name" value="DPS"/>
    <property type="match status" value="1"/>
</dbReference>
<gene>
    <name evidence="4" type="ORF">MJG50_08795</name>
</gene>
<dbReference type="PIRSF" id="PIRSF005900">
    <property type="entry name" value="Dps"/>
    <property type="match status" value="1"/>
</dbReference>
<feature type="domain" description="Ferritin/DPS" evidence="3">
    <location>
        <begin position="8"/>
        <end position="146"/>
    </location>
</feature>
<evidence type="ECO:0000259" key="3">
    <source>
        <dbReference type="Pfam" id="PF00210"/>
    </source>
</evidence>
<evidence type="ECO:0000256" key="2">
    <source>
        <dbReference type="RuleBase" id="RU003875"/>
    </source>
</evidence>
<dbReference type="AlphaFoldDB" id="A0AAW5E5U2"/>
<dbReference type="Gene3D" id="1.20.1260.10">
    <property type="match status" value="1"/>
</dbReference>
<evidence type="ECO:0000256" key="1">
    <source>
        <dbReference type="ARBA" id="ARBA00009497"/>
    </source>
</evidence>
<organism evidence="4 5">
    <name type="scientific">Fredinandcohnia quinoae</name>
    <dbReference type="NCBI Taxonomy" id="2918902"/>
    <lineage>
        <taxon>Bacteria</taxon>
        <taxon>Bacillati</taxon>
        <taxon>Bacillota</taxon>
        <taxon>Bacilli</taxon>
        <taxon>Bacillales</taxon>
        <taxon>Bacillaceae</taxon>
        <taxon>Fredinandcohnia</taxon>
    </lineage>
</organism>
<protein>
    <submittedName>
        <fullName evidence="4">DNA starvation/stationary phase protection protein</fullName>
    </submittedName>
</protein>
<dbReference type="PANTHER" id="PTHR42932:SF1">
    <property type="entry name" value="GENERAL STRESS PROTEIN 20U"/>
    <property type="match status" value="1"/>
</dbReference>
<dbReference type="InterPro" id="IPR002177">
    <property type="entry name" value="DPS_DNA-bd"/>
</dbReference>
<dbReference type="PROSITE" id="PS00819">
    <property type="entry name" value="DPS_2"/>
    <property type="match status" value="1"/>
</dbReference>
<dbReference type="GO" id="GO:0008199">
    <property type="term" value="F:ferric iron binding"/>
    <property type="evidence" value="ECO:0007669"/>
    <property type="project" value="InterPro"/>
</dbReference>
<keyword evidence="5" id="KW-1185">Reference proteome</keyword>
<name>A0AAW5E5U2_9BACI</name>
<dbReference type="EMBL" id="JAKTTI010000010">
    <property type="protein sequence ID" value="MCH1625422.1"/>
    <property type="molecule type" value="Genomic_DNA"/>
</dbReference>
<dbReference type="SUPFAM" id="SSF47240">
    <property type="entry name" value="Ferritin-like"/>
    <property type="match status" value="1"/>
</dbReference>
<dbReference type="GO" id="GO:0016722">
    <property type="term" value="F:oxidoreductase activity, acting on metal ions"/>
    <property type="evidence" value="ECO:0007669"/>
    <property type="project" value="InterPro"/>
</dbReference>
<accession>A0AAW5E5U2</accession>
<dbReference type="InterPro" id="IPR009078">
    <property type="entry name" value="Ferritin-like_SF"/>
</dbReference>
<dbReference type="InterPro" id="IPR023188">
    <property type="entry name" value="DPS_DNA-bd_CS"/>
</dbReference>
<dbReference type="PRINTS" id="PR01346">
    <property type="entry name" value="HELNAPAPROT"/>
</dbReference>
<proteinExistence type="inferred from homology"/>
<comment type="similarity">
    <text evidence="1 2">Belongs to the Dps family.</text>
</comment>
<dbReference type="Pfam" id="PF00210">
    <property type="entry name" value="Ferritin"/>
    <property type="match status" value="1"/>
</dbReference>